<dbReference type="InterPro" id="IPR010614">
    <property type="entry name" value="RAD3-like_helicase_DEAD"/>
</dbReference>
<dbReference type="InterPro" id="IPR042493">
    <property type="entry name" value="XPD_DNA_FeS"/>
</dbReference>
<keyword evidence="5" id="KW-0378">Hydrolase</keyword>
<evidence type="ECO:0000256" key="14">
    <source>
        <dbReference type="SAM" id="MobiDB-lite"/>
    </source>
</evidence>
<keyword evidence="7" id="KW-0067">ATP-binding</keyword>
<evidence type="ECO:0000256" key="1">
    <source>
        <dbReference type="ARBA" id="ARBA00022485"/>
    </source>
</evidence>
<dbReference type="SMART" id="SM00488">
    <property type="entry name" value="DEXDc2"/>
    <property type="match status" value="1"/>
</dbReference>
<dbReference type="Pfam" id="PF06733">
    <property type="entry name" value="DEAD_2"/>
    <property type="match status" value="1"/>
</dbReference>
<evidence type="ECO:0000256" key="6">
    <source>
        <dbReference type="ARBA" id="ARBA00022806"/>
    </source>
</evidence>
<dbReference type="GO" id="GO:0051539">
    <property type="term" value="F:4 iron, 4 sulfur cluster binding"/>
    <property type="evidence" value="ECO:0007669"/>
    <property type="project" value="UniProtKB-KW"/>
</dbReference>
<sequence>MDFDLDQRTARLSVGEFSEFTLGPRDSTGGHSGIWRAQLGTHWHNQLRAQTTAERSDALFEIPITGRVVHHGWTLTLTGRIDQLIPSAQGITLREIKTVSRELPADESELRAEYPSYFIQIATYSALARFDPAALPIAQTSALNSQPTAAPAVSVSAELHFVEIASGLAQTIGLTSADDVLFHAQLARVCEFLDLRHRARERLRNLRFRPPFTELRVGQETTQADLASALAKNPIVLFEAPTGFGKTGALLELALTQLRSGRCERVLYLTSKATGQLQVMRTLGLMTEPTANTQVSASAFHPSHFTPHSSGAQSAPVTVWLIRPKHEHCVNTVFHCSRDTCAYLNGAESRWPKSGLARFYLLENEPRDIASLRAAGRAAQICPYEITRAALPFNDVWIGDYNYVFSPSTRGLFYEQPGFDPARTLLVIDEAHNLPSRVADVYSHTFSAADATALAESLHQLRAPSKLVQAAQHWAHFLHQLPTRDTHTLADEDDARELLATLAGLITTTPLDTQELLQPIAEFLWQIPACHETLNTHDVPRLWWSPRPSELHITCLDAAPAIAPTLRCYNAVLLASATLSPTDTFATALGLDTPPASVPQPSTLNSQQPPSQLGTLNKRATKKLFQQLTSAADLLREEEAREQSLPVLVHAHAPWRDHAFDVAIDTRIDTSYQQRARHTPTTAATLATLVSASRSPSASVSQPSTLNSQPTARSAVSAFFPSYAYAETIQRELTTTYPEIRVALQPRLPDLAAQTAWVEQALASSDLLFLVLGSSFAEGIDLLGGRISHAMVVGPALPEVNAVQRARLAVFSSLGRDAAAQRVYQIPGIQKVNQALGRLVRAPGQRAKILLHCRRFAEKTYLDLLAPEYRSTHLIEHDTDLTDWL</sequence>
<keyword evidence="6 16" id="KW-0347">Helicase</keyword>
<dbReference type="KEGG" id="vbh:CMV30_04495"/>
<dbReference type="AlphaFoldDB" id="A0A290QHD1"/>
<dbReference type="EMBL" id="CP023344">
    <property type="protein sequence ID" value="ATC63272.1"/>
    <property type="molecule type" value="Genomic_DNA"/>
</dbReference>
<dbReference type="GO" id="GO:0046872">
    <property type="term" value="F:metal ion binding"/>
    <property type="evidence" value="ECO:0007669"/>
    <property type="project" value="UniProtKB-KW"/>
</dbReference>
<evidence type="ECO:0000313" key="17">
    <source>
        <dbReference type="Proteomes" id="UP000217265"/>
    </source>
</evidence>
<dbReference type="GO" id="GO:0003678">
    <property type="term" value="F:DNA helicase activity"/>
    <property type="evidence" value="ECO:0007669"/>
    <property type="project" value="InterPro"/>
</dbReference>
<dbReference type="InterPro" id="IPR014013">
    <property type="entry name" value="Helic_SF1/SF2_ATP-bd_DinG/Rad3"/>
</dbReference>
<feature type="domain" description="Helicase ATP-binding" evidence="15">
    <location>
        <begin position="205"/>
        <end position="495"/>
    </location>
</feature>
<evidence type="ECO:0000256" key="13">
    <source>
        <dbReference type="ARBA" id="ARBA00038058"/>
    </source>
</evidence>
<organism evidence="16 17">
    <name type="scientific">Nibricoccus aquaticus</name>
    <dbReference type="NCBI Taxonomy" id="2576891"/>
    <lineage>
        <taxon>Bacteria</taxon>
        <taxon>Pseudomonadati</taxon>
        <taxon>Verrucomicrobiota</taxon>
        <taxon>Opitutia</taxon>
        <taxon>Opitutales</taxon>
        <taxon>Opitutaceae</taxon>
        <taxon>Nibricoccus</taxon>
    </lineage>
</organism>
<dbReference type="InterPro" id="IPR027417">
    <property type="entry name" value="P-loop_NTPase"/>
</dbReference>
<evidence type="ECO:0000256" key="2">
    <source>
        <dbReference type="ARBA" id="ARBA00022723"/>
    </source>
</evidence>
<dbReference type="OrthoDB" id="9765586at2"/>
<evidence type="ECO:0000313" key="16">
    <source>
        <dbReference type="EMBL" id="ATC63272.1"/>
    </source>
</evidence>
<evidence type="ECO:0000256" key="3">
    <source>
        <dbReference type="ARBA" id="ARBA00022741"/>
    </source>
</evidence>
<dbReference type="RefSeq" id="WP_096054904.1">
    <property type="nucleotide sequence ID" value="NZ_CP023344.1"/>
</dbReference>
<evidence type="ECO:0000256" key="11">
    <source>
        <dbReference type="ARBA" id="ARBA00023204"/>
    </source>
</evidence>
<keyword evidence="4" id="KW-0227">DNA damage</keyword>
<dbReference type="GO" id="GO:0005524">
    <property type="term" value="F:ATP binding"/>
    <property type="evidence" value="ECO:0007669"/>
    <property type="project" value="UniProtKB-KW"/>
</dbReference>
<evidence type="ECO:0000256" key="8">
    <source>
        <dbReference type="ARBA" id="ARBA00023004"/>
    </source>
</evidence>
<feature type="compositionally biased region" description="Polar residues" evidence="14">
    <location>
        <begin position="599"/>
        <end position="614"/>
    </location>
</feature>
<evidence type="ECO:0000256" key="5">
    <source>
        <dbReference type="ARBA" id="ARBA00022801"/>
    </source>
</evidence>
<dbReference type="PANTHER" id="PTHR11472:SF34">
    <property type="entry name" value="REGULATOR OF TELOMERE ELONGATION HELICASE 1"/>
    <property type="match status" value="1"/>
</dbReference>
<evidence type="ECO:0000256" key="9">
    <source>
        <dbReference type="ARBA" id="ARBA00023014"/>
    </source>
</evidence>
<accession>A0A290QHD1</accession>
<proteinExistence type="inferred from homology"/>
<evidence type="ECO:0000256" key="4">
    <source>
        <dbReference type="ARBA" id="ARBA00022763"/>
    </source>
</evidence>
<keyword evidence="2" id="KW-0479">Metal-binding</keyword>
<dbReference type="Proteomes" id="UP000217265">
    <property type="component" value="Chromosome"/>
</dbReference>
<evidence type="ECO:0000259" key="15">
    <source>
        <dbReference type="PROSITE" id="PS51193"/>
    </source>
</evidence>
<evidence type="ECO:0000256" key="12">
    <source>
        <dbReference type="ARBA" id="ARBA00023235"/>
    </source>
</evidence>
<protein>
    <submittedName>
        <fullName evidence="16">Helicase</fullName>
    </submittedName>
</protein>
<dbReference type="Gene3D" id="1.10.275.40">
    <property type="match status" value="1"/>
</dbReference>
<dbReference type="PANTHER" id="PTHR11472">
    <property type="entry name" value="DNA REPAIR DEAD HELICASE RAD3/XP-D SUBFAMILY MEMBER"/>
    <property type="match status" value="1"/>
</dbReference>
<dbReference type="Pfam" id="PF13307">
    <property type="entry name" value="Helicase_C_2"/>
    <property type="match status" value="1"/>
</dbReference>
<dbReference type="InterPro" id="IPR006555">
    <property type="entry name" value="ATP-dep_Helicase_C"/>
</dbReference>
<gene>
    <name evidence="16" type="ORF">CMV30_04495</name>
</gene>
<comment type="similarity">
    <text evidence="13">Belongs to the helicase family. DinG subfamily.</text>
</comment>
<dbReference type="SMART" id="SM00491">
    <property type="entry name" value="HELICc2"/>
    <property type="match status" value="1"/>
</dbReference>
<evidence type="ECO:0000256" key="7">
    <source>
        <dbReference type="ARBA" id="ARBA00022840"/>
    </source>
</evidence>
<feature type="region of interest" description="Disordered" evidence="14">
    <location>
        <begin position="593"/>
        <end position="614"/>
    </location>
</feature>
<dbReference type="GO" id="GO:0016818">
    <property type="term" value="F:hydrolase activity, acting on acid anhydrides, in phosphorus-containing anhydrides"/>
    <property type="evidence" value="ECO:0007669"/>
    <property type="project" value="InterPro"/>
</dbReference>
<keyword evidence="10" id="KW-0238">DNA-binding</keyword>
<keyword evidence="12" id="KW-0413">Isomerase</keyword>
<dbReference type="Gene3D" id="3.40.50.300">
    <property type="entry name" value="P-loop containing nucleotide triphosphate hydrolases"/>
    <property type="match status" value="2"/>
</dbReference>
<keyword evidence="9" id="KW-0411">Iron-sulfur</keyword>
<dbReference type="GO" id="GO:0006281">
    <property type="term" value="P:DNA repair"/>
    <property type="evidence" value="ECO:0007669"/>
    <property type="project" value="UniProtKB-KW"/>
</dbReference>
<keyword evidence="17" id="KW-1185">Reference proteome</keyword>
<keyword evidence="11" id="KW-0234">DNA repair</keyword>
<dbReference type="SUPFAM" id="SSF52540">
    <property type="entry name" value="P-loop containing nucleoside triphosphate hydrolases"/>
    <property type="match status" value="2"/>
</dbReference>
<dbReference type="GO" id="GO:0003677">
    <property type="term" value="F:DNA binding"/>
    <property type="evidence" value="ECO:0007669"/>
    <property type="project" value="UniProtKB-KW"/>
</dbReference>
<keyword evidence="1" id="KW-0004">4Fe-4S</keyword>
<dbReference type="Gene3D" id="1.10.30.20">
    <property type="entry name" value="Bacterial XPD DNA helicase, FeS cluster domain"/>
    <property type="match status" value="1"/>
</dbReference>
<evidence type="ECO:0000256" key="10">
    <source>
        <dbReference type="ARBA" id="ARBA00023125"/>
    </source>
</evidence>
<dbReference type="InterPro" id="IPR045028">
    <property type="entry name" value="DinG/Rad3-like"/>
</dbReference>
<name>A0A290QHD1_9BACT</name>
<dbReference type="PROSITE" id="PS51193">
    <property type="entry name" value="HELICASE_ATP_BIND_2"/>
    <property type="match status" value="1"/>
</dbReference>
<reference evidence="16 17" key="1">
    <citation type="submission" date="2017-09" db="EMBL/GenBank/DDBJ databases">
        <title>Complete genome sequence of Verrucomicrobial strain HZ-65, isolated from freshwater.</title>
        <authorList>
            <person name="Choi A."/>
        </authorList>
    </citation>
    <scope>NUCLEOTIDE SEQUENCE [LARGE SCALE GENOMIC DNA]</scope>
    <source>
        <strain evidence="16 17">HZ-65</strain>
    </source>
</reference>
<keyword evidence="3" id="KW-0547">Nucleotide-binding</keyword>
<dbReference type="InterPro" id="IPR006554">
    <property type="entry name" value="Helicase-like_DEXD_c2"/>
</dbReference>
<keyword evidence="8" id="KW-0408">Iron</keyword>